<evidence type="ECO:0000313" key="2">
    <source>
        <dbReference type="EMBL" id="BAD81264.1"/>
    </source>
</evidence>
<dbReference type="Proteomes" id="UP000817658">
    <property type="component" value="Chromosome 1"/>
</dbReference>
<organism evidence="2">
    <name type="scientific">Oryza sativa subsp. japonica</name>
    <name type="common">Rice</name>
    <dbReference type="NCBI Taxonomy" id="39947"/>
    <lineage>
        <taxon>Eukaryota</taxon>
        <taxon>Viridiplantae</taxon>
        <taxon>Streptophyta</taxon>
        <taxon>Embryophyta</taxon>
        <taxon>Tracheophyta</taxon>
        <taxon>Spermatophyta</taxon>
        <taxon>Magnoliopsida</taxon>
        <taxon>Liliopsida</taxon>
        <taxon>Poales</taxon>
        <taxon>Poaceae</taxon>
        <taxon>BOP clade</taxon>
        <taxon>Oryzoideae</taxon>
        <taxon>Oryzeae</taxon>
        <taxon>Oryzinae</taxon>
        <taxon>Oryza</taxon>
        <taxon>Oryza sativa</taxon>
    </lineage>
</organism>
<sequence length="360" mass="37685">MPAAAAAEGKAARARSTAATADAAADDVLMPRGAEANKGAAGGRAPPPPPRRRRPRGGTTARLVASMEARLEFARVSRRPQRGRWAQQQQEAWLSVSLSLLWASRPRGEAGEEEGVGGRRQAMQRRRGRKGDIGCRGRRHGGGCRRPATAIRRWQQLGRRVDDVVVQDGSSMGGGVPGTASRWGAMSLSSDLTFLPLPAVMAVSAAGIGLTGGALSRCRAAAAGVGPGGVQSCRRSGASGPSPLSSTNPAAATMNRTADGMEIPKFHQAIVTDQRCSTLDLLHVILRPSPIQPSSRIVTPPPTTGTPRKLTAIRSAAATKTLHEAPAPALPPLRDCVARRQPPDLLLSRLAPSPCRPTCL</sequence>
<evidence type="ECO:0000256" key="1">
    <source>
        <dbReference type="SAM" id="MobiDB-lite"/>
    </source>
</evidence>
<name>Q5NB92_ORYSJ</name>
<dbReference type="EMBL" id="AP001539">
    <property type="protein sequence ID" value="BAD81264.1"/>
    <property type="molecule type" value="Genomic_DNA"/>
</dbReference>
<feature type="region of interest" description="Disordered" evidence="1">
    <location>
        <begin position="1"/>
        <end position="59"/>
    </location>
</feature>
<feature type="compositionally biased region" description="Low complexity" evidence="1">
    <location>
        <begin position="1"/>
        <end position="23"/>
    </location>
</feature>
<accession>Q5NB92</accession>
<protein>
    <submittedName>
        <fullName evidence="2">Uncharacterized protein</fullName>
    </submittedName>
</protein>
<dbReference type="AlphaFoldDB" id="Q5NB92"/>
<feature type="region of interest" description="Disordered" evidence="1">
    <location>
        <begin position="107"/>
        <end position="145"/>
    </location>
</feature>
<proteinExistence type="predicted"/>
<reference evidence="2" key="1">
    <citation type="journal article" date="2002" name="Nature">
        <title>The genome sequence and structure of rice chromosome 1.</title>
        <authorList>
            <person name="Sasaki T."/>
            <person name="Matsumoto T."/>
            <person name="Yamamoto K."/>
            <person name="Sakata K."/>
            <person name="Baba T."/>
            <person name="Katayose Y."/>
            <person name="Wu J."/>
            <person name="Niimura Y."/>
            <person name="Cheng Z."/>
            <person name="Nagamura Y."/>
            <person name="Antonio B.A."/>
            <person name="Kanamori H."/>
            <person name="Hosokawa S."/>
            <person name="Masukawa M."/>
            <person name="Arikawa K."/>
            <person name="Chiden Y."/>
            <person name="Hayashi M."/>
            <person name="Okamoto M."/>
            <person name="Ando T."/>
            <person name="Aoki H."/>
            <person name="Arita K."/>
            <person name="Hamada M."/>
            <person name="Harada C."/>
            <person name="Hijishita S."/>
            <person name="Honda M."/>
            <person name="Ichikawa Y."/>
            <person name="Idonuma A."/>
            <person name="Iijima M."/>
            <person name="Ikeda M."/>
            <person name="Ikeno M."/>
            <person name="Itoh S."/>
            <person name="Itoh T."/>
            <person name="Itoh Y."/>
            <person name="Itoh Y."/>
            <person name="Iwabuchi A."/>
            <person name="Kamiya K."/>
            <person name="Karasawa W."/>
            <person name="Katagiri S."/>
            <person name="Kikuta A."/>
            <person name="Kobayashi N."/>
            <person name="Kono I."/>
            <person name="Machita K."/>
            <person name="Maehara T."/>
            <person name="Mizuno H."/>
            <person name="Mizubayashi T."/>
            <person name="Mukai Y."/>
            <person name="Nagasaki H."/>
            <person name="Nakashima M."/>
            <person name="Nakama Y."/>
            <person name="Nakamichi Y."/>
            <person name="Nakamura M."/>
            <person name="Namiki N."/>
            <person name="Negishi M."/>
            <person name="Ohta I."/>
            <person name="Ono N."/>
            <person name="Saji S."/>
            <person name="Sakai K."/>
            <person name="Shibata M."/>
            <person name="Shimokawa T."/>
            <person name="Shomura A."/>
            <person name="Song J."/>
            <person name="Takazaki Y."/>
            <person name="Terasawa K."/>
            <person name="Tsuji K."/>
            <person name="Waki K."/>
            <person name="Yamagata H."/>
            <person name="Yamane H."/>
            <person name="Yoshiki S."/>
            <person name="Yoshihara R."/>
            <person name="Yukawa K."/>
            <person name="Zhong H."/>
            <person name="Iwama H."/>
            <person name="Endo T."/>
            <person name="Ito H."/>
            <person name="Hahn J.H."/>
            <person name="Kim H.I."/>
            <person name="Eun M.Y."/>
            <person name="Yano M."/>
            <person name="Jiang J."/>
            <person name="Gojobori T."/>
        </authorList>
    </citation>
    <scope>NUCLEOTIDE SEQUENCE [LARGE SCALE GENOMIC DNA]</scope>
</reference>
<gene>
    <name evidence="2" type="primary">P0708G02.11</name>
</gene>